<evidence type="ECO:0000313" key="2">
    <source>
        <dbReference type="Proteomes" id="UP001142610"/>
    </source>
</evidence>
<comment type="caution">
    <text evidence="1">The sequence shown here is derived from an EMBL/GenBank/DDBJ whole genome shotgun (WGS) entry which is preliminary data.</text>
</comment>
<dbReference type="GO" id="GO:0006508">
    <property type="term" value="P:proteolysis"/>
    <property type="evidence" value="ECO:0007669"/>
    <property type="project" value="InterPro"/>
</dbReference>
<sequence>MTLSALLLSAALAALQPEPSDQARRIAQETIILDGHVDVPYRVARSGEDVGEATEAGDFDYPRAMEGGLNAPFMSIYVAATYQETGGAKAQADRLIGLIEGLTFQHPDKFEIAKSPADVRRITGEGKIALPLGMENGAPIEGDLGNLQHFYDRGIRYITLTHSKVNHISDSSYDEERRWGGLSPFGEMMVSRMNDLGIMVDVSHISDEAFDDVMRISRAPVIASHSSLRHFTPGFERNMSDRMVRELGKKGGVVMINFGSSFLTKDANERRSAADAAYEAAVERGGGTATDEGRMGYVAAWNEANPYPYADLEDVLDHIDRAVRLAGIDHVGIGSDYDGVGDSLPTGLKDAASFPVLVEGLLGRGYSEEEVKKILSGNAMRVWEEVEQVASERE</sequence>
<dbReference type="AlphaFoldDB" id="A0A9X2RH79"/>
<dbReference type="SUPFAM" id="SSF51556">
    <property type="entry name" value="Metallo-dependent hydrolases"/>
    <property type="match status" value="1"/>
</dbReference>
<name>A0A9X2RH79_9PROT</name>
<accession>A0A9X2RH79</accession>
<dbReference type="PROSITE" id="PS51365">
    <property type="entry name" value="RENAL_DIPEPTIDASE_2"/>
    <property type="match status" value="1"/>
</dbReference>
<dbReference type="CDD" id="cd01301">
    <property type="entry name" value="rDP_like"/>
    <property type="match status" value="1"/>
</dbReference>
<reference evidence="1" key="1">
    <citation type="submission" date="2022-07" db="EMBL/GenBank/DDBJ databases">
        <title>Parvularcula maris sp. nov., an algicidal bacterium isolated from seawater.</title>
        <authorList>
            <person name="Li F."/>
        </authorList>
    </citation>
    <scope>NUCLEOTIDE SEQUENCE</scope>
    <source>
        <strain evidence="1">BGMRC 0090</strain>
    </source>
</reference>
<protein>
    <submittedName>
        <fullName evidence="1">Dipeptidase</fullName>
    </submittedName>
</protein>
<dbReference type="Proteomes" id="UP001142610">
    <property type="component" value="Unassembled WGS sequence"/>
</dbReference>
<dbReference type="InterPro" id="IPR008257">
    <property type="entry name" value="Pept_M19"/>
</dbReference>
<keyword evidence="2" id="KW-1185">Reference proteome</keyword>
<gene>
    <name evidence="1" type="ORF">NOG11_04165</name>
</gene>
<dbReference type="PANTHER" id="PTHR10443:SF12">
    <property type="entry name" value="DIPEPTIDASE"/>
    <property type="match status" value="1"/>
</dbReference>
<dbReference type="InterPro" id="IPR032466">
    <property type="entry name" value="Metal_Hydrolase"/>
</dbReference>
<dbReference type="GO" id="GO:0070573">
    <property type="term" value="F:metallodipeptidase activity"/>
    <property type="evidence" value="ECO:0007669"/>
    <property type="project" value="InterPro"/>
</dbReference>
<dbReference type="Gene3D" id="3.20.20.140">
    <property type="entry name" value="Metal-dependent hydrolases"/>
    <property type="match status" value="1"/>
</dbReference>
<dbReference type="Pfam" id="PF01244">
    <property type="entry name" value="Peptidase_M19"/>
    <property type="match status" value="1"/>
</dbReference>
<dbReference type="EMBL" id="JANIBC010000002">
    <property type="protein sequence ID" value="MCQ8184574.1"/>
    <property type="molecule type" value="Genomic_DNA"/>
</dbReference>
<proteinExistence type="predicted"/>
<evidence type="ECO:0000313" key="1">
    <source>
        <dbReference type="EMBL" id="MCQ8184574.1"/>
    </source>
</evidence>
<organism evidence="1 2">
    <name type="scientific">Parvularcula maris</name>
    <dbReference type="NCBI Taxonomy" id="2965077"/>
    <lineage>
        <taxon>Bacteria</taxon>
        <taxon>Pseudomonadati</taxon>
        <taxon>Pseudomonadota</taxon>
        <taxon>Alphaproteobacteria</taxon>
        <taxon>Parvularculales</taxon>
        <taxon>Parvularculaceae</taxon>
        <taxon>Parvularcula</taxon>
    </lineage>
</organism>
<dbReference type="PANTHER" id="PTHR10443">
    <property type="entry name" value="MICROSOMAL DIPEPTIDASE"/>
    <property type="match status" value="1"/>
</dbReference>
<dbReference type="RefSeq" id="WP_256618422.1">
    <property type="nucleotide sequence ID" value="NZ_JANIBC010000002.1"/>
</dbReference>